<feature type="domain" description="Alcohol dehydrogenase-like C-terminal" evidence="6">
    <location>
        <begin position="201"/>
        <end position="325"/>
    </location>
</feature>
<dbReference type="SUPFAM" id="SSF50129">
    <property type="entry name" value="GroES-like"/>
    <property type="match status" value="1"/>
</dbReference>
<dbReference type="Gene3D" id="3.90.180.10">
    <property type="entry name" value="Medium-chain alcohol dehydrogenases, catalytic domain"/>
    <property type="match status" value="1"/>
</dbReference>
<feature type="domain" description="Alcohol dehydrogenase-like N-terminal" evidence="7">
    <location>
        <begin position="44"/>
        <end position="159"/>
    </location>
</feature>
<dbReference type="InterPro" id="IPR013154">
    <property type="entry name" value="ADH-like_N"/>
</dbReference>
<comment type="cofactor">
    <cofactor evidence="1">
        <name>Zn(2+)</name>
        <dbReference type="ChEBI" id="CHEBI:29105"/>
    </cofactor>
</comment>
<evidence type="ECO:0000256" key="4">
    <source>
        <dbReference type="ARBA" id="ARBA00022833"/>
    </source>
</evidence>
<dbReference type="GO" id="GO:0016491">
    <property type="term" value="F:oxidoreductase activity"/>
    <property type="evidence" value="ECO:0007669"/>
    <property type="project" value="UniProtKB-KW"/>
</dbReference>
<name>A0A6J6H4Y8_9ZZZZ</name>
<evidence type="ECO:0000256" key="2">
    <source>
        <dbReference type="ARBA" id="ARBA00008072"/>
    </source>
</evidence>
<evidence type="ECO:0000313" key="8">
    <source>
        <dbReference type="EMBL" id="CAB4608727.1"/>
    </source>
</evidence>
<keyword evidence="4" id="KW-0862">Zinc</keyword>
<dbReference type="InterPro" id="IPR036291">
    <property type="entry name" value="NAD(P)-bd_dom_sf"/>
</dbReference>
<proteinExistence type="inferred from homology"/>
<keyword evidence="3" id="KW-0479">Metal-binding</keyword>
<protein>
    <submittedName>
        <fullName evidence="8">Unannotated protein</fullName>
    </submittedName>
</protein>
<reference evidence="8" key="1">
    <citation type="submission" date="2020-05" db="EMBL/GenBank/DDBJ databases">
        <authorList>
            <person name="Chiriac C."/>
            <person name="Salcher M."/>
            <person name="Ghai R."/>
            <person name="Kavagutti S V."/>
        </authorList>
    </citation>
    <scope>NUCLEOTIDE SEQUENCE</scope>
</reference>
<dbReference type="PANTHER" id="PTHR42940">
    <property type="entry name" value="ALCOHOL DEHYDROGENASE 1-RELATED"/>
    <property type="match status" value="1"/>
</dbReference>
<gene>
    <name evidence="8" type="ORF">UFOPK1835_00938</name>
</gene>
<evidence type="ECO:0000256" key="1">
    <source>
        <dbReference type="ARBA" id="ARBA00001947"/>
    </source>
</evidence>
<accession>A0A6J6H4Y8</accession>
<organism evidence="8">
    <name type="scientific">freshwater metagenome</name>
    <dbReference type="NCBI Taxonomy" id="449393"/>
    <lineage>
        <taxon>unclassified sequences</taxon>
        <taxon>metagenomes</taxon>
        <taxon>ecological metagenomes</taxon>
    </lineage>
</organism>
<sequence length="363" mass="37198">MGNANSSSRVDTGGFNMKAFQLVGGSADVDITTSLNDVAQPDPGPGQVLVRIGGAGVCHSDVSLMEFSAGAPRDVPMTLGHENAGWIEAFGPGTLPTAGLEIGSPVAVYGAWGCGQCSNCRKGMENYCLYTTASGPGLSVDGGMAEYLLVPAARYLVPLTEMTPAEAAPLVDAGLTPYHAIKRSLHLLVPGSHVVVIGAGGLGHLAVQFLKILSPATVISVDTRESALAITAELGADHTVVAGPDAAAEIRAITGGHGAELVLDICGYDDTLALANAVAASLGHITVVGVGGGTLPFSFFTMPYECSVATTYWGSITELGELFALAHTGGFRIHARQYPLAEAKDVYHQMVGGTLQGRAVLVP</sequence>
<evidence type="ECO:0000259" key="7">
    <source>
        <dbReference type="Pfam" id="PF08240"/>
    </source>
</evidence>
<dbReference type="InterPro" id="IPR013149">
    <property type="entry name" value="ADH-like_C"/>
</dbReference>
<evidence type="ECO:0000256" key="5">
    <source>
        <dbReference type="ARBA" id="ARBA00023002"/>
    </source>
</evidence>
<comment type="similarity">
    <text evidence="2">Belongs to the zinc-containing alcohol dehydrogenase family.</text>
</comment>
<dbReference type="Pfam" id="PF08240">
    <property type="entry name" value="ADH_N"/>
    <property type="match status" value="1"/>
</dbReference>
<dbReference type="PANTHER" id="PTHR42940:SF8">
    <property type="entry name" value="VACUOLAR PROTEIN SORTING-ASSOCIATED PROTEIN 11"/>
    <property type="match status" value="1"/>
</dbReference>
<dbReference type="Pfam" id="PF00107">
    <property type="entry name" value="ADH_zinc_N"/>
    <property type="match status" value="1"/>
</dbReference>
<evidence type="ECO:0000259" key="6">
    <source>
        <dbReference type="Pfam" id="PF00107"/>
    </source>
</evidence>
<dbReference type="SUPFAM" id="SSF51735">
    <property type="entry name" value="NAD(P)-binding Rossmann-fold domains"/>
    <property type="match status" value="1"/>
</dbReference>
<dbReference type="InterPro" id="IPR011032">
    <property type="entry name" value="GroES-like_sf"/>
</dbReference>
<dbReference type="AlphaFoldDB" id="A0A6J6H4Y8"/>
<dbReference type="Gene3D" id="3.40.50.720">
    <property type="entry name" value="NAD(P)-binding Rossmann-like Domain"/>
    <property type="match status" value="1"/>
</dbReference>
<dbReference type="CDD" id="cd05284">
    <property type="entry name" value="arabinose_DH_like"/>
    <property type="match status" value="1"/>
</dbReference>
<dbReference type="GO" id="GO:0046872">
    <property type="term" value="F:metal ion binding"/>
    <property type="evidence" value="ECO:0007669"/>
    <property type="project" value="UniProtKB-KW"/>
</dbReference>
<dbReference type="EMBL" id="CAEZUP010000033">
    <property type="protein sequence ID" value="CAB4608727.1"/>
    <property type="molecule type" value="Genomic_DNA"/>
</dbReference>
<keyword evidence="5" id="KW-0560">Oxidoreductase</keyword>
<evidence type="ECO:0000256" key="3">
    <source>
        <dbReference type="ARBA" id="ARBA00022723"/>
    </source>
</evidence>